<accession>A0A507QX23</accession>
<name>A0A507QX23_MONPU</name>
<evidence type="ECO:0000256" key="2">
    <source>
        <dbReference type="ARBA" id="ARBA00004604"/>
    </source>
</evidence>
<evidence type="ECO:0000256" key="9">
    <source>
        <dbReference type="SAM" id="MobiDB-lite"/>
    </source>
</evidence>
<dbReference type="InterPro" id="IPR019310">
    <property type="entry name" value="Efg1"/>
</dbReference>
<dbReference type="Proteomes" id="UP000319663">
    <property type="component" value="Unassembled WGS sequence"/>
</dbReference>
<feature type="region of interest" description="Disordered" evidence="9">
    <location>
        <begin position="190"/>
        <end position="210"/>
    </location>
</feature>
<comment type="function">
    <text evidence="1">Involved in rRNA processing.</text>
</comment>
<reference evidence="10 11" key="1">
    <citation type="submission" date="2019-06" db="EMBL/GenBank/DDBJ databases">
        <title>Wine fermentation using esterase from Monascus purpureus.</title>
        <authorList>
            <person name="Geng C."/>
            <person name="Zhang Y."/>
        </authorList>
    </citation>
    <scope>NUCLEOTIDE SEQUENCE [LARGE SCALE GENOMIC DNA]</scope>
    <source>
        <strain evidence="10">HQ1</strain>
    </source>
</reference>
<dbReference type="InterPro" id="IPR050786">
    <property type="entry name" value="EFG1_rRNA-proc"/>
</dbReference>
<sequence>MVSGVCRADDDPIFFCFPRSARSINSTLHEKKAVQHIWGSHAVPLDKMAEVPSRRNAPKRKVREVSEDSLPPAKKKQLDDDSNHESTSGRQHAHSHGGKRKPSHAAPKEHKYPSVNELKRRIRDVKRLLNRVDLPADARVVQERALAGYEKELQDELNRRQKSEMISRYHFVRFLERKTATKELKRLLRREKQLQDSNMPSPSREDELKHLSQRIHTAQINLNYTIYFPLTEKYISLYPNKKLRKSTTDGDDREEETQQQQKKDDTGASDSETQSNTNTNETHTTKETTTTNAKNTDEKPPMWYVIEKCTKKGQETLDLLRDGKLKLNLEGDNSTSNTTTITTSTVNKKKQQESHISEKKKRDARAESAAKQKSSSSKNTRNRAERRRDDAKHVHIGHGKQKDSDEESDGGFFEE</sequence>
<feature type="compositionally biased region" description="Low complexity" evidence="9">
    <location>
        <begin position="333"/>
        <end position="346"/>
    </location>
</feature>
<keyword evidence="6" id="KW-0698">rRNA processing</keyword>
<dbReference type="GO" id="GO:0000462">
    <property type="term" value="P:maturation of SSU-rRNA from tricistronic rRNA transcript (SSU-rRNA, 5.8S rRNA, LSU-rRNA)"/>
    <property type="evidence" value="ECO:0007669"/>
    <property type="project" value="TreeGrafter"/>
</dbReference>
<feature type="region of interest" description="Disordered" evidence="9">
    <location>
        <begin position="328"/>
        <end position="415"/>
    </location>
</feature>
<keyword evidence="11" id="KW-1185">Reference proteome</keyword>
<feature type="compositionally biased region" description="Basic and acidic residues" evidence="9">
    <location>
        <begin position="350"/>
        <end position="370"/>
    </location>
</feature>
<evidence type="ECO:0000256" key="6">
    <source>
        <dbReference type="ARBA" id="ARBA00022552"/>
    </source>
</evidence>
<comment type="similarity">
    <text evidence="3">Belongs to the EFG1 family.</text>
</comment>
<feature type="compositionally biased region" description="Low complexity" evidence="9">
    <location>
        <begin position="276"/>
        <end position="294"/>
    </location>
</feature>
<organism evidence="10 11">
    <name type="scientific">Monascus purpureus</name>
    <name type="common">Red mold</name>
    <name type="synonym">Monascus anka</name>
    <dbReference type="NCBI Taxonomy" id="5098"/>
    <lineage>
        <taxon>Eukaryota</taxon>
        <taxon>Fungi</taxon>
        <taxon>Dikarya</taxon>
        <taxon>Ascomycota</taxon>
        <taxon>Pezizomycotina</taxon>
        <taxon>Eurotiomycetes</taxon>
        <taxon>Eurotiomycetidae</taxon>
        <taxon>Eurotiales</taxon>
        <taxon>Aspergillaceae</taxon>
        <taxon>Monascus</taxon>
    </lineage>
</organism>
<evidence type="ECO:0000256" key="1">
    <source>
        <dbReference type="ARBA" id="ARBA00002773"/>
    </source>
</evidence>
<feature type="region of interest" description="Disordered" evidence="9">
    <location>
        <begin position="48"/>
        <end position="118"/>
    </location>
</feature>
<feature type="compositionally biased region" description="Basic and acidic residues" evidence="9">
    <location>
        <begin position="382"/>
        <end position="393"/>
    </location>
</feature>
<dbReference type="STRING" id="5098.A0A507QX23"/>
<feature type="region of interest" description="Disordered" evidence="9">
    <location>
        <begin position="244"/>
        <end position="299"/>
    </location>
</feature>
<evidence type="ECO:0000313" key="10">
    <source>
        <dbReference type="EMBL" id="TQB72429.1"/>
    </source>
</evidence>
<feature type="compositionally biased region" description="Basic residues" evidence="9">
    <location>
        <begin position="91"/>
        <end position="103"/>
    </location>
</feature>
<dbReference type="AlphaFoldDB" id="A0A507QX23"/>
<evidence type="ECO:0000256" key="5">
    <source>
        <dbReference type="ARBA" id="ARBA00019827"/>
    </source>
</evidence>
<comment type="subcellular location">
    <subcellularLocation>
        <location evidence="2">Nucleus</location>
        <location evidence="2">Nucleolus</location>
    </subcellularLocation>
</comment>
<proteinExistence type="inferred from homology"/>
<dbReference type="PANTHER" id="PTHR33911:SF1">
    <property type="entry name" value="RRNA-PROCESSING PROTEIN EFG1"/>
    <property type="match status" value="1"/>
</dbReference>
<evidence type="ECO:0000256" key="4">
    <source>
        <dbReference type="ARBA" id="ARBA00018689"/>
    </source>
</evidence>
<keyword evidence="8" id="KW-0539">Nucleus</keyword>
<gene>
    <name evidence="10" type="primary">EFG1</name>
    <name evidence="10" type="ORF">MPDQ_006831</name>
</gene>
<dbReference type="PANTHER" id="PTHR33911">
    <property type="entry name" value="RRNA-PROCESSING PROTEIN EFG1"/>
    <property type="match status" value="1"/>
</dbReference>
<dbReference type="GO" id="GO:0030688">
    <property type="term" value="C:preribosome, small subunit precursor"/>
    <property type="evidence" value="ECO:0007669"/>
    <property type="project" value="TreeGrafter"/>
</dbReference>
<evidence type="ECO:0000256" key="7">
    <source>
        <dbReference type="ARBA" id="ARBA00023054"/>
    </source>
</evidence>
<dbReference type="GO" id="GO:0005730">
    <property type="term" value="C:nucleolus"/>
    <property type="evidence" value="ECO:0007669"/>
    <property type="project" value="UniProtKB-SubCell"/>
</dbReference>
<evidence type="ECO:0000256" key="3">
    <source>
        <dbReference type="ARBA" id="ARBA00006916"/>
    </source>
</evidence>
<protein>
    <recommendedName>
        <fullName evidence="4">rRNA-processing protein EFG1</fullName>
    </recommendedName>
    <alternativeName>
        <fullName evidence="5">rRNA-processing protein efg1</fullName>
    </alternativeName>
</protein>
<dbReference type="EMBL" id="VIFY01000064">
    <property type="protein sequence ID" value="TQB72429.1"/>
    <property type="molecule type" value="Genomic_DNA"/>
</dbReference>
<comment type="caution">
    <text evidence="10">The sequence shown here is derived from an EMBL/GenBank/DDBJ whole genome shotgun (WGS) entry which is preliminary data.</text>
</comment>
<evidence type="ECO:0000313" key="11">
    <source>
        <dbReference type="Proteomes" id="UP000319663"/>
    </source>
</evidence>
<keyword evidence="7" id="KW-0175">Coiled coil</keyword>
<dbReference type="Pfam" id="PF10153">
    <property type="entry name" value="Efg1"/>
    <property type="match status" value="1"/>
</dbReference>
<feature type="compositionally biased region" description="Acidic residues" evidence="9">
    <location>
        <begin position="404"/>
        <end position="415"/>
    </location>
</feature>
<evidence type="ECO:0000256" key="8">
    <source>
        <dbReference type="ARBA" id="ARBA00023242"/>
    </source>
</evidence>